<dbReference type="Pfam" id="PF23666">
    <property type="entry name" value="Rcc01698_C"/>
    <property type="match status" value="1"/>
</dbReference>
<organism evidence="2">
    <name type="scientific">marine sediment metagenome</name>
    <dbReference type="NCBI Taxonomy" id="412755"/>
    <lineage>
        <taxon>unclassified sequences</taxon>
        <taxon>metagenomes</taxon>
        <taxon>ecological metagenomes</taxon>
    </lineage>
</organism>
<proteinExistence type="predicted"/>
<reference evidence="2" key="1">
    <citation type="journal article" date="2015" name="Nature">
        <title>Complex archaea that bridge the gap between prokaryotes and eukaryotes.</title>
        <authorList>
            <person name="Spang A."/>
            <person name="Saw J.H."/>
            <person name="Jorgensen S.L."/>
            <person name="Zaremba-Niedzwiedzka K."/>
            <person name="Martijn J."/>
            <person name="Lind A.E."/>
            <person name="van Eijk R."/>
            <person name="Schleper C."/>
            <person name="Guy L."/>
            <person name="Ettema T.J."/>
        </authorList>
    </citation>
    <scope>NUCLEOTIDE SEQUENCE</scope>
</reference>
<dbReference type="EMBL" id="LAZR01005962">
    <property type="protein sequence ID" value="KKM95776.1"/>
    <property type="molecule type" value="Genomic_DNA"/>
</dbReference>
<dbReference type="AlphaFoldDB" id="A0A0F9M8X1"/>
<feature type="non-terminal residue" evidence="2">
    <location>
        <position position="1"/>
    </location>
</feature>
<dbReference type="InterPro" id="IPR056490">
    <property type="entry name" value="Rcc01698_C"/>
</dbReference>
<name>A0A0F9M8X1_9ZZZZ</name>
<evidence type="ECO:0000313" key="2">
    <source>
        <dbReference type="EMBL" id="KKM95776.1"/>
    </source>
</evidence>
<evidence type="ECO:0000259" key="1">
    <source>
        <dbReference type="Pfam" id="PF23666"/>
    </source>
</evidence>
<gene>
    <name evidence="2" type="ORF">LCGC14_1184720</name>
</gene>
<accession>A0A0F9M8X1</accession>
<sequence length="481" mass="51367">ESAEMAVHTFPKHLKLDPTDTVTVEADGRSFSVRIDSTSIGESFDVRLKAIITDKEIFASSATEGQETDGIPDQTLRGNVTAKMYPIDSNLFRDLGEGGAGIPIYFAMLPNAATGWRGGRIYGSTNNQEYNPIVTYRDGSTGGVAITELPDVSNWTTWDRTSVLTVAVQFGTLSSTTEALALSNFTNAALVGGEIIQFVTATNNGDGTYDLSTLIRGRRGTNWAVPLHNIGERFILLDTTIRKVITDLASLGSTRFYRGASVGEPLTNTPVQTLLIEGKALRPYSGVGPRRILDASDDAFITWLRRTRLGGDGDWLDGISDMETGEGSLDFDVDLIDAVDPSVVSVTKSSTVTELKTKAAISVAADTPSVGKSRLTLSGGTFSADGYVDGQLVRCEAFTEFGNRGIFEVDAVGTTTIDLINPAAVTEIAGSDKILIRPTEQVRFTAAEQTAAGYSAGAKLTVRIYQRSVTAGRGFPLEATV</sequence>
<comment type="caution">
    <text evidence="2">The sequence shown here is derived from an EMBL/GenBank/DDBJ whole genome shotgun (WGS) entry which is preliminary data.</text>
</comment>
<protein>
    <recommendedName>
        <fullName evidence="1">Rcc01698-like C-terminal domain-containing protein</fullName>
    </recommendedName>
</protein>
<feature type="domain" description="Rcc01698-like C-terminal" evidence="1">
    <location>
        <begin position="141"/>
        <end position="235"/>
    </location>
</feature>